<evidence type="ECO:0000256" key="8">
    <source>
        <dbReference type="SAM" id="Phobius"/>
    </source>
</evidence>
<evidence type="ECO:0000313" key="13">
    <source>
        <dbReference type="Proteomes" id="UP000636800"/>
    </source>
</evidence>
<dbReference type="GO" id="GO:0005886">
    <property type="term" value="C:plasma membrane"/>
    <property type="evidence" value="ECO:0007669"/>
    <property type="project" value="TreeGrafter"/>
</dbReference>
<evidence type="ECO:0000259" key="10">
    <source>
        <dbReference type="Pfam" id="PF13967"/>
    </source>
</evidence>
<keyword evidence="7" id="KW-0407">Ion channel</keyword>
<dbReference type="Pfam" id="PF02714">
    <property type="entry name" value="RSN1_7TM"/>
    <property type="match status" value="1"/>
</dbReference>
<feature type="transmembrane region" description="Helical" evidence="8">
    <location>
        <begin position="294"/>
        <end position="318"/>
    </location>
</feature>
<evidence type="ECO:0000256" key="7">
    <source>
        <dbReference type="ARBA" id="ARBA00023303"/>
    </source>
</evidence>
<comment type="subcellular location">
    <subcellularLocation>
        <location evidence="1">Membrane</location>
        <topology evidence="1">Multi-pass membrane protein</topology>
    </subcellularLocation>
</comment>
<proteinExistence type="inferred from homology"/>
<evidence type="ECO:0000256" key="5">
    <source>
        <dbReference type="ARBA" id="ARBA00022989"/>
    </source>
</evidence>
<protein>
    <submittedName>
        <fullName evidence="12">Uncharacterized protein</fullName>
    </submittedName>
</protein>
<reference evidence="12 13" key="1">
    <citation type="journal article" date="2020" name="Nat. Food">
        <title>A phased Vanilla planifolia genome enables genetic improvement of flavour and production.</title>
        <authorList>
            <person name="Hasing T."/>
            <person name="Tang H."/>
            <person name="Brym M."/>
            <person name="Khazi F."/>
            <person name="Huang T."/>
            <person name="Chambers A.H."/>
        </authorList>
    </citation>
    <scope>NUCLEOTIDE SEQUENCE [LARGE SCALE GENOMIC DNA]</scope>
    <source>
        <tissue evidence="12">Leaf</tissue>
    </source>
</reference>
<evidence type="ECO:0000256" key="2">
    <source>
        <dbReference type="ARBA" id="ARBA00007779"/>
    </source>
</evidence>
<accession>A0A835QFL9</accession>
<evidence type="ECO:0000256" key="4">
    <source>
        <dbReference type="ARBA" id="ARBA00022692"/>
    </source>
</evidence>
<dbReference type="InterPro" id="IPR003864">
    <property type="entry name" value="CSC1/OSCA1-like_7TM"/>
</dbReference>
<feature type="transmembrane region" description="Helical" evidence="8">
    <location>
        <begin position="147"/>
        <end position="167"/>
    </location>
</feature>
<evidence type="ECO:0000259" key="9">
    <source>
        <dbReference type="Pfam" id="PF02714"/>
    </source>
</evidence>
<keyword evidence="5 8" id="KW-1133">Transmembrane helix</keyword>
<comment type="caution">
    <text evidence="12">The sequence shown here is derived from an EMBL/GenBank/DDBJ whole genome shotgun (WGS) entry which is preliminary data.</text>
</comment>
<dbReference type="OrthoDB" id="543971at2759"/>
<evidence type="ECO:0000256" key="3">
    <source>
        <dbReference type="ARBA" id="ARBA00022448"/>
    </source>
</evidence>
<dbReference type="PANTHER" id="PTHR13018:SF109">
    <property type="entry name" value="CSC1-LIKE PROTEIN HYP1"/>
    <property type="match status" value="1"/>
</dbReference>
<evidence type="ECO:0000313" key="12">
    <source>
        <dbReference type="EMBL" id="KAG0466872.1"/>
    </source>
</evidence>
<feature type="transmembrane region" description="Helical" evidence="8">
    <location>
        <begin position="387"/>
        <end position="409"/>
    </location>
</feature>
<feature type="transmembrane region" description="Helical" evidence="8">
    <location>
        <begin position="421"/>
        <end position="440"/>
    </location>
</feature>
<feature type="transmembrane region" description="Helical" evidence="8">
    <location>
        <begin position="97"/>
        <end position="116"/>
    </location>
</feature>
<dbReference type="InterPro" id="IPR045122">
    <property type="entry name" value="Csc1-like"/>
</dbReference>
<dbReference type="AlphaFoldDB" id="A0A835QFL9"/>
<dbReference type="Pfam" id="PF13967">
    <property type="entry name" value="RSN1_TM"/>
    <property type="match status" value="1"/>
</dbReference>
<feature type="domain" description="CSC1/OSCA1-like N-terminal transmembrane" evidence="10">
    <location>
        <begin position="5"/>
        <end position="168"/>
    </location>
</feature>
<dbReference type="InterPro" id="IPR032880">
    <property type="entry name" value="CSC1/OSCA1-like_N"/>
</dbReference>
<feature type="domain" description="CSC1/OSCA1-like 7TM region" evidence="9">
    <location>
        <begin position="293"/>
        <end position="556"/>
    </location>
</feature>
<organism evidence="12 13">
    <name type="scientific">Vanilla planifolia</name>
    <name type="common">Vanilla</name>
    <dbReference type="NCBI Taxonomy" id="51239"/>
    <lineage>
        <taxon>Eukaryota</taxon>
        <taxon>Viridiplantae</taxon>
        <taxon>Streptophyta</taxon>
        <taxon>Embryophyta</taxon>
        <taxon>Tracheophyta</taxon>
        <taxon>Spermatophyta</taxon>
        <taxon>Magnoliopsida</taxon>
        <taxon>Liliopsida</taxon>
        <taxon>Asparagales</taxon>
        <taxon>Orchidaceae</taxon>
        <taxon>Vanilloideae</taxon>
        <taxon>Vanilleae</taxon>
        <taxon>Vanilla</taxon>
    </lineage>
</organism>
<keyword evidence="4 8" id="KW-0812">Transmembrane</keyword>
<dbReference type="GO" id="GO:0005227">
    <property type="term" value="F:calcium-activated cation channel activity"/>
    <property type="evidence" value="ECO:0007669"/>
    <property type="project" value="InterPro"/>
</dbReference>
<feature type="domain" description="CSC1/OSCA1-like cytosolic" evidence="11">
    <location>
        <begin position="238"/>
        <end position="280"/>
    </location>
</feature>
<keyword evidence="3" id="KW-0813">Transport</keyword>
<feature type="transmembrane region" description="Helical" evidence="8">
    <location>
        <begin position="536"/>
        <end position="555"/>
    </location>
</feature>
<sequence length="649" mass="73254">MILSALLTSVGINLGLCVFFFALYSILRKQRRNIEVYAPRLVAEGRALRQGVFSLETLLPTPGWVRSAWRPSEEEILASCGLDAVVFMRIFIFSLRVFSVATIMGLFVLLPIHYLGGQLRDINFSDLPNKSLDLFNVSNVKDGSNRLWVHFSAAYAITGVVCYLLYFEYKYISYKRLEQFIASKPKAQEFTVLVRGIPSHGSSISDTVDKFFMEYHPSTYLTHVVVRRTNKLRGLIEVHAAFVYFKSRYGASSVLHIQQSVNPTEWATEQAPEPHDVYWPLFSASFLKRWISKLVVIVASLFLIILFLLPVAFVQGLTNLNQLETLLPFLKGILRTSVVSQIITGYLPSLILHLFVSIVPPIMKIFSTMQGHISHSGIEKSACGKMLWFTVWNAFFAIVLTGSVASQLQVFLEPKDIPSRLAVAVPAQASFYIAFVVTSWTSLSSELTRVFALLGSWMGGCSGCLDDELRAPSIPYHSEIPRLLLFLLLGLSYVLLAPLILPFILIFFFIGYIIYRNQLLNVYLPKYETGGQFWPIVHNSMIFSLILMQAIAFGIFGLKKFPLASSLLLPLPVVTLLFNDYCRKRFQPIFEAYSAETLIKKDRNDQNDPGMNEFFAKLVTAYDDPALMPIQHQENLNDHNAPLLSSVDV</sequence>
<evidence type="ECO:0000259" key="11">
    <source>
        <dbReference type="Pfam" id="PF14703"/>
    </source>
</evidence>
<keyword evidence="6 8" id="KW-0472">Membrane</keyword>
<dbReference type="PANTHER" id="PTHR13018">
    <property type="entry name" value="PROBABLE MEMBRANE PROTEIN DUF221-RELATED"/>
    <property type="match status" value="1"/>
</dbReference>
<dbReference type="Proteomes" id="UP000636800">
    <property type="component" value="Unassembled WGS sequence"/>
</dbReference>
<name>A0A835QFL9_VANPL</name>
<feature type="transmembrane region" description="Helical" evidence="8">
    <location>
        <begin position="485"/>
        <end position="515"/>
    </location>
</feature>
<evidence type="ECO:0000256" key="1">
    <source>
        <dbReference type="ARBA" id="ARBA00004141"/>
    </source>
</evidence>
<dbReference type="Pfam" id="PF14703">
    <property type="entry name" value="PHM7_cyt"/>
    <property type="match status" value="1"/>
</dbReference>
<feature type="transmembrane region" description="Helical" evidence="8">
    <location>
        <begin position="338"/>
        <end position="366"/>
    </location>
</feature>
<dbReference type="InterPro" id="IPR027815">
    <property type="entry name" value="CSC1/OSCA1-like_cyt"/>
</dbReference>
<gene>
    <name evidence="12" type="ORF">HPP92_018452</name>
</gene>
<keyword evidence="13" id="KW-1185">Reference proteome</keyword>
<evidence type="ECO:0000256" key="6">
    <source>
        <dbReference type="ARBA" id="ARBA00023136"/>
    </source>
</evidence>
<feature type="transmembrane region" description="Helical" evidence="8">
    <location>
        <begin position="6"/>
        <end position="27"/>
    </location>
</feature>
<comment type="similarity">
    <text evidence="2">Belongs to the CSC1 (TC 1.A.17) family.</text>
</comment>
<keyword evidence="7" id="KW-0406">Ion transport</keyword>
<dbReference type="EMBL" id="JADCNL010000009">
    <property type="protein sequence ID" value="KAG0466872.1"/>
    <property type="molecule type" value="Genomic_DNA"/>
</dbReference>